<accession>A0AAD7NCI5</accession>
<sequence length="280" mass="31086">MARFGTGKRKNRRKEKERNEFGRWSPQRRRDDDAYVLRHSSSTTTASAATGLSTCALGCIKAAACRLRLQASLRCNDNFLAAPTPPACTDANFKFQAQAGSCLVAECKPAEAEAVLAPQSANSDPRVVSLPAPFLFCFSRSARRFRTTFVFPFPSLPSSSALPPCLFRTRLCMRIRVRFPPPLPPYNTPYLRIHPSFALIRPFPFMAHAIRVRARRSRPLPFPSHLPPCLTDPSSRSHPRLLLRSALSPSPPPVASINPIPIRLPYLIRPASIISCLSLL</sequence>
<gene>
    <name evidence="2" type="ORF">B0H16DRAFT_1886737</name>
</gene>
<evidence type="ECO:0000256" key="1">
    <source>
        <dbReference type="SAM" id="MobiDB-lite"/>
    </source>
</evidence>
<feature type="region of interest" description="Disordered" evidence="1">
    <location>
        <begin position="1"/>
        <end position="26"/>
    </location>
</feature>
<evidence type="ECO:0000313" key="2">
    <source>
        <dbReference type="EMBL" id="KAJ7754021.1"/>
    </source>
</evidence>
<proteinExistence type="predicted"/>
<feature type="compositionally biased region" description="Basic residues" evidence="1">
    <location>
        <begin position="1"/>
        <end position="13"/>
    </location>
</feature>
<reference evidence="2" key="1">
    <citation type="submission" date="2023-03" db="EMBL/GenBank/DDBJ databases">
        <title>Massive genome expansion in bonnet fungi (Mycena s.s.) driven by repeated elements and novel gene families across ecological guilds.</title>
        <authorList>
            <consortium name="Lawrence Berkeley National Laboratory"/>
            <person name="Harder C.B."/>
            <person name="Miyauchi S."/>
            <person name="Viragh M."/>
            <person name="Kuo A."/>
            <person name="Thoen E."/>
            <person name="Andreopoulos B."/>
            <person name="Lu D."/>
            <person name="Skrede I."/>
            <person name="Drula E."/>
            <person name="Henrissat B."/>
            <person name="Morin E."/>
            <person name="Kohler A."/>
            <person name="Barry K."/>
            <person name="LaButti K."/>
            <person name="Morin E."/>
            <person name="Salamov A."/>
            <person name="Lipzen A."/>
            <person name="Mereny Z."/>
            <person name="Hegedus B."/>
            <person name="Baldrian P."/>
            <person name="Stursova M."/>
            <person name="Weitz H."/>
            <person name="Taylor A."/>
            <person name="Grigoriev I.V."/>
            <person name="Nagy L.G."/>
            <person name="Martin F."/>
            <person name="Kauserud H."/>
        </authorList>
    </citation>
    <scope>NUCLEOTIDE SEQUENCE</scope>
    <source>
        <strain evidence="2">CBHHK182m</strain>
    </source>
</reference>
<name>A0AAD7NCI5_9AGAR</name>
<dbReference type="EMBL" id="JARKIB010000053">
    <property type="protein sequence ID" value="KAJ7754021.1"/>
    <property type="molecule type" value="Genomic_DNA"/>
</dbReference>
<keyword evidence="3" id="KW-1185">Reference proteome</keyword>
<comment type="caution">
    <text evidence="2">The sequence shown here is derived from an EMBL/GenBank/DDBJ whole genome shotgun (WGS) entry which is preliminary data.</text>
</comment>
<evidence type="ECO:0000313" key="3">
    <source>
        <dbReference type="Proteomes" id="UP001215598"/>
    </source>
</evidence>
<protein>
    <submittedName>
        <fullName evidence="2">Uncharacterized protein</fullName>
    </submittedName>
</protein>
<dbReference type="Proteomes" id="UP001215598">
    <property type="component" value="Unassembled WGS sequence"/>
</dbReference>
<dbReference type="AlphaFoldDB" id="A0AAD7NCI5"/>
<organism evidence="2 3">
    <name type="scientific">Mycena metata</name>
    <dbReference type="NCBI Taxonomy" id="1033252"/>
    <lineage>
        <taxon>Eukaryota</taxon>
        <taxon>Fungi</taxon>
        <taxon>Dikarya</taxon>
        <taxon>Basidiomycota</taxon>
        <taxon>Agaricomycotina</taxon>
        <taxon>Agaricomycetes</taxon>
        <taxon>Agaricomycetidae</taxon>
        <taxon>Agaricales</taxon>
        <taxon>Marasmiineae</taxon>
        <taxon>Mycenaceae</taxon>
        <taxon>Mycena</taxon>
    </lineage>
</organism>